<dbReference type="AlphaFoldDB" id="D7MRN1"/>
<gene>
    <name evidence="4" type="ORF">ARALYDRAFT_918255</name>
</gene>
<dbReference type="PANTHER" id="PTHR46400:SF5">
    <property type="entry name" value="RING-TYPE DOMAIN-CONTAINING PROTEIN"/>
    <property type="match status" value="1"/>
</dbReference>
<evidence type="ECO:0000256" key="2">
    <source>
        <dbReference type="SAM" id="MobiDB-lite"/>
    </source>
</evidence>
<dbReference type="Pfam" id="PF13639">
    <property type="entry name" value="zf-RING_2"/>
    <property type="match status" value="1"/>
</dbReference>
<dbReference type="eggNOG" id="KOG0800">
    <property type="taxonomic scope" value="Eukaryota"/>
</dbReference>
<dbReference type="GO" id="GO:0046621">
    <property type="term" value="P:negative regulation of organ growth"/>
    <property type="evidence" value="ECO:0007669"/>
    <property type="project" value="InterPro"/>
</dbReference>
<protein>
    <recommendedName>
        <fullName evidence="3">RING-type domain-containing protein</fullName>
    </recommendedName>
</protein>
<dbReference type="Proteomes" id="UP000008694">
    <property type="component" value="Unassembled WGS sequence"/>
</dbReference>
<dbReference type="GO" id="GO:0008270">
    <property type="term" value="F:zinc ion binding"/>
    <property type="evidence" value="ECO:0007669"/>
    <property type="project" value="UniProtKB-KW"/>
</dbReference>
<dbReference type="PROSITE" id="PS50089">
    <property type="entry name" value="ZF_RING_2"/>
    <property type="match status" value="1"/>
</dbReference>
<dbReference type="InterPro" id="IPR013083">
    <property type="entry name" value="Znf_RING/FYVE/PHD"/>
</dbReference>
<feature type="region of interest" description="Disordered" evidence="2">
    <location>
        <begin position="70"/>
        <end position="107"/>
    </location>
</feature>
<dbReference type="EMBL" id="GL348720">
    <property type="protein sequence ID" value="EFH42154.1"/>
    <property type="molecule type" value="Genomic_DNA"/>
</dbReference>
<dbReference type="GO" id="GO:0004842">
    <property type="term" value="F:ubiquitin-protein transferase activity"/>
    <property type="evidence" value="ECO:0007669"/>
    <property type="project" value="InterPro"/>
</dbReference>
<dbReference type="Gramene" id="scaffold_801655.1">
    <property type="protein sequence ID" value="scaffold_801655.1"/>
    <property type="gene ID" value="scaffold_801655.1"/>
</dbReference>
<dbReference type="FunFam" id="3.30.40.10:FF:000226">
    <property type="entry name" value="E3 ubiquitin ligase BIG BROTHER"/>
    <property type="match status" value="1"/>
</dbReference>
<dbReference type="GO" id="GO:0048437">
    <property type="term" value="P:floral organ development"/>
    <property type="evidence" value="ECO:0007669"/>
    <property type="project" value="TreeGrafter"/>
</dbReference>
<dbReference type="SUPFAM" id="SSF57850">
    <property type="entry name" value="RING/U-box"/>
    <property type="match status" value="1"/>
</dbReference>
<reference evidence="5" key="1">
    <citation type="journal article" date="2011" name="Nat. Genet.">
        <title>The Arabidopsis lyrata genome sequence and the basis of rapid genome size change.</title>
        <authorList>
            <person name="Hu T.T."/>
            <person name="Pattyn P."/>
            <person name="Bakker E.G."/>
            <person name="Cao J."/>
            <person name="Cheng J.-F."/>
            <person name="Clark R.M."/>
            <person name="Fahlgren N."/>
            <person name="Fawcett J.A."/>
            <person name="Grimwood J."/>
            <person name="Gundlach H."/>
            <person name="Haberer G."/>
            <person name="Hollister J.D."/>
            <person name="Ossowski S."/>
            <person name="Ottilar R.P."/>
            <person name="Salamov A.A."/>
            <person name="Schneeberger K."/>
            <person name="Spannagl M."/>
            <person name="Wang X."/>
            <person name="Yang L."/>
            <person name="Nasrallah M.E."/>
            <person name="Bergelson J."/>
            <person name="Carrington J.C."/>
            <person name="Gaut B.S."/>
            <person name="Schmutz J."/>
            <person name="Mayer K.F.X."/>
            <person name="Van de Peer Y."/>
            <person name="Grigoriev I.V."/>
            <person name="Nordborg M."/>
            <person name="Weigel D."/>
            <person name="Guo Y.-L."/>
        </authorList>
    </citation>
    <scope>NUCLEOTIDE SEQUENCE [LARGE SCALE GENOMIC DNA]</scope>
    <source>
        <strain evidence="5">cv. MN47</strain>
    </source>
</reference>
<name>D7MRN1_ARALL</name>
<accession>D7MRN1</accession>
<dbReference type="InterPro" id="IPR001841">
    <property type="entry name" value="Znf_RING"/>
</dbReference>
<dbReference type="HOGENOM" id="CLU_1121429_0_0_1"/>
<keyword evidence="1" id="KW-0479">Metal-binding</keyword>
<dbReference type="SMART" id="SM00184">
    <property type="entry name" value="RING"/>
    <property type="match status" value="1"/>
</dbReference>
<organism evidence="5">
    <name type="scientific">Arabidopsis lyrata subsp. lyrata</name>
    <name type="common">Lyre-leaved rock-cress</name>
    <dbReference type="NCBI Taxonomy" id="81972"/>
    <lineage>
        <taxon>Eukaryota</taxon>
        <taxon>Viridiplantae</taxon>
        <taxon>Streptophyta</taxon>
        <taxon>Embryophyta</taxon>
        <taxon>Tracheophyta</taxon>
        <taxon>Spermatophyta</taxon>
        <taxon>Magnoliopsida</taxon>
        <taxon>eudicotyledons</taxon>
        <taxon>Gunneridae</taxon>
        <taxon>Pentapetalae</taxon>
        <taxon>rosids</taxon>
        <taxon>malvids</taxon>
        <taxon>Brassicales</taxon>
        <taxon>Brassicaceae</taxon>
        <taxon>Camelineae</taxon>
        <taxon>Arabidopsis</taxon>
    </lineage>
</organism>
<dbReference type="Gene3D" id="3.30.40.10">
    <property type="entry name" value="Zinc/RING finger domain, C3HC4 (zinc finger)"/>
    <property type="match status" value="1"/>
</dbReference>
<evidence type="ECO:0000259" key="3">
    <source>
        <dbReference type="PROSITE" id="PS50089"/>
    </source>
</evidence>
<keyword evidence="1" id="KW-0863">Zinc-finger</keyword>
<evidence type="ECO:0000256" key="1">
    <source>
        <dbReference type="PROSITE-ProRule" id="PRU00175"/>
    </source>
</evidence>
<proteinExistence type="predicted"/>
<dbReference type="PANTHER" id="PTHR46400">
    <property type="entry name" value="RING/U-BOX SUPERFAMILY PROTEIN"/>
    <property type="match status" value="1"/>
</dbReference>
<keyword evidence="1" id="KW-0862">Zinc</keyword>
<keyword evidence="5" id="KW-1185">Reference proteome</keyword>
<dbReference type="InterPro" id="IPR033276">
    <property type="entry name" value="BB"/>
</dbReference>
<dbReference type="GO" id="GO:0016567">
    <property type="term" value="P:protein ubiquitination"/>
    <property type="evidence" value="ECO:0007669"/>
    <property type="project" value="InterPro"/>
</dbReference>
<feature type="compositionally biased region" description="Low complexity" evidence="2">
    <location>
        <begin position="78"/>
        <end position="99"/>
    </location>
</feature>
<dbReference type="GO" id="GO:0031624">
    <property type="term" value="F:ubiquitin conjugating enzyme binding"/>
    <property type="evidence" value="ECO:0007669"/>
    <property type="project" value="TreeGrafter"/>
</dbReference>
<evidence type="ECO:0000313" key="5">
    <source>
        <dbReference type="Proteomes" id="UP000008694"/>
    </source>
</evidence>
<sequence length="204" mass="23172">MRVRMQSNQMEMDEAFAASLLYDDLPELSNDTVTSRQFQRPQEVVAREWQNMQDYSLISLSDDENFAKSLQEQELNRSSSHQQSHVHGSFSDDSSDSFLSPPPDVDNMSYEELNQLGESIGAVNKGLSKTRICQIPTHKFRTASSSRTNNHVSEKTQCPICIIDFKEGDTLSTLPCAHIYHEECISLWLEQNKICCVCTTELTP</sequence>
<feature type="domain" description="RING-type" evidence="3">
    <location>
        <begin position="158"/>
        <end position="199"/>
    </location>
</feature>
<evidence type="ECO:0000313" key="4">
    <source>
        <dbReference type="EMBL" id="EFH42154.1"/>
    </source>
</evidence>